<organism evidence="14 15">
    <name type="scientific">Actomonas aquatica</name>
    <dbReference type="NCBI Taxonomy" id="2866162"/>
    <lineage>
        <taxon>Bacteria</taxon>
        <taxon>Pseudomonadati</taxon>
        <taxon>Verrucomicrobiota</taxon>
        <taxon>Opitutia</taxon>
        <taxon>Opitutales</taxon>
        <taxon>Opitutaceae</taxon>
        <taxon>Actomonas</taxon>
    </lineage>
</organism>
<dbReference type="Pfam" id="PF02518">
    <property type="entry name" value="HATPase_c"/>
    <property type="match status" value="1"/>
</dbReference>
<keyword evidence="15" id="KW-1185">Reference proteome</keyword>
<dbReference type="SMART" id="SM00448">
    <property type="entry name" value="REC"/>
    <property type="match status" value="1"/>
</dbReference>
<dbReference type="InterPro" id="IPR036890">
    <property type="entry name" value="HATPase_C_sf"/>
</dbReference>
<dbReference type="SUPFAM" id="SSF47384">
    <property type="entry name" value="Homodimeric domain of signal transducing histidine kinase"/>
    <property type="match status" value="1"/>
</dbReference>
<evidence type="ECO:0000256" key="5">
    <source>
        <dbReference type="ARBA" id="ARBA00022741"/>
    </source>
</evidence>
<keyword evidence="4" id="KW-0808">Transferase</keyword>
<evidence type="ECO:0000256" key="3">
    <source>
        <dbReference type="ARBA" id="ARBA00022553"/>
    </source>
</evidence>
<proteinExistence type="predicted"/>
<evidence type="ECO:0000259" key="13">
    <source>
        <dbReference type="PROSITE" id="PS50110"/>
    </source>
</evidence>
<keyword evidence="5" id="KW-0547">Nucleotide-binding</keyword>
<keyword evidence="11" id="KW-0472">Membrane</keyword>
<dbReference type="RefSeq" id="WP_221031651.1">
    <property type="nucleotide sequence ID" value="NZ_CP139781.1"/>
</dbReference>
<keyword evidence="11" id="KW-1133">Transmembrane helix</keyword>
<dbReference type="Gene3D" id="3.40.50.2300">
    <property type="match status" value="1"/>
</dbReference>
<dbReference type="InterPro" id="IPR003594">
    <property type="entry name" value="HATPase_dom"/>
</dbReference>
<dbReference type="CDD" id="cd00156">
    <property type="entry name" value="REC"/>
    <property type="match status" value="1"/>
</dbReference>
<evidence type="ECO:0000256" key="8">
    <source>
        <dbReference type="ARBA" id="ARBA00023012"/>
    </source>
</evidence>
<sequence length="518" mass="55035">MTPEDAPEPAPPQVIARSLAWVAGASAGGAGALALVLVDRGAELAAWSVLGLGVGLAGGLTYVRSLARIHAERKSRMRLQAEAEVQHLALEKALLQLDEAKVAARAAERHAARARELEERILALQSQAALGRMAGGVAHSFNNMLVGIMGYASAVEEVNHLTPSEMRQYLSQINAASQRASALCFQLMVAAGRRSADAEVVFLRRFRAEIEPLLSACVGRGAALTLELSPNLPRVRCDLGGLQIALANLTFNALDAIAGQGGQLTLTIEATTLDASHIGMTPEMTTIEPGPYVRFRLQDDGVGISAEVKPQIFAPFFSTKSGRLGLGLTAVARWARKLHGGLLVEAVEPRGTRVELFLPALPGSDDPADNTQAPFEKTRVENEEASAGPEPAAAVANRRVLFVDDDQTVRDLAAMLIRQLGLEVVCASDGHMAEALLREHAPVGLAMVDYSMPGRDGVDTIQALRQVQPGLRVVLISGSMKSEIDNLATVEPLVGFLQKPFNYTAVKGLLLKLMGGQS</sequence>
<dbReference type="PANTHER" id="PTHR43065:SF46">
    <property type="entry name" value="C4-DICARBOXYLATE TRANSPORT SENSOR PROTEIN DCTB"/>
    <property type="match status" value="1"/>
</dbReference>
<dbReference type="InterPro" id="IPR005467">
    <property type="entry name" value="His_kinase_dom"/>
</dbReference>
<evidence type="ECO:0000256" key="7">
    <source>
        <dbReference type="ARBA" id="ARBA00022840"/>
    </source>
</evidence>
<keyword evidence="10" id="KW-0175">Coiled coil</keyword>
<gene>
    <name evidence="14" type="ORF">K1X11_015120</name>
</gene>
<comment type="catalytic activity">
    <reaction evidence="1">
        <text>ATP + protein L-histidine = ADP + protein N-phospho-L-histidine.</text>
        <dbReference type="EC" id="2.7.13.3"/>
    </reaction>
</comment>
<evidence type="ECO:0000256" key="9">
    <source>
        <dbReference type="PROSITE-ProRule" id="PRU00169"/>
    </source>
</evidence>
<feature type="transmembrane region" description="Helical" evidence="11">
    <location>
        <begin position="19"/>
        <end position="38"/>
    </location>
</feature>
<keyword evidence="11" id="KW-0812">Transmembrane</keyword>
<dbReference type="InterPro" id="IPR004358">
    <property type="entry name" value="Sig_transdc_His_kin-like_C"/>
</dbReference>
<dbReference type="Pfam" id="PF00072">
    <property type="entry name" value="Response_reg"/>
    <property type="match status" value="1"/>
</dbReference>
<dbReference type="Proteomes" id="UP000738431">
    <property type="component" value="Chromosome"/>
</dbReference>
<feature type="modified residue" description="4-aspartylphosphate" evidence="9">
    <location>
        <position position="449"/>
    </location>
</feature>
<dbReference type="InterPro" id="IPR001789">
    <property type="entry name" value="Sig_transdc_resp-reg_receiver"/>
</dbReference>
<dbReference type="PANTHER" id="PTHR43065">
    <property type="entry name" value="SENSOR HISTIDINE KINASE"/>
    <property type="match status" value="1"/>
</dbReference>
<keyword evidence="3 9" id="KW-0597">Phosphoprotein</keyword>
<evidence type="ECO:0000256" key="4">
    <source>
        <dbReference type="ARBA" id="ARBA00022679"/>
    </source>
</evidence>
<dbReference type="EMBL" id="CP139781">
    <property type="protein sequence ID" value="WRQ86145.1"/>
    <property type="molecule type" value="Genomic_DNA"/>
</dbReference>
<dbReference type="Gene3D" id="1.10.287.130">
    <property type="match status" value="1"/>
</dbReference>
<accession>A0ABZ1C754</accession>
<feature type="domain" description="Histidine kinase" evidence="12">
    <location>
        <begin position="136"/>
        <end position="362"/>
    </location>
</feature>
<evidence type="ECO:0000256" key="10">
    <source>
        <dbReference type="SAM" id="Coils"/>
    </source>
</evidence>
<reference evidence="14 15" key="1">
    <citation type="submission" date="2023-12" db="EMBL/GenBank/DDBJ databases">
        <title>Description of an unclassified Opitutus bacterium of Verrucomicrobiota.</title>
        <authorList>
            <person name="Zhang D.-F."/>
        </authorList>
    </citation>
    <scope>NUCLEOTIDE SEQUENCE [LARGE SCALE GENOMIC DNA]</scope>
    <source>
        <strain evidence="14 15">WL0086</strain>
    </source>
</reference>
<evidence type="ECO:0000256" key="11">
    <source>
        <dbReference type="SAM" id="Phobius"/>
    </source>
</evidence>
<name>A0ABZ1C754_9BACT</name>
<keyword evidence="7" id="KW-0067">ATP-binding</keyword>
<dbReference type="SUPFAM" id="SSF52172">
    <property type="entry name" value="CheY-like"/>
    <property type="match status" value="1"/>
</dbReference>
<dbReference type="CDD" id="cd00082">
    <property type="entry name" value="HisKA"/>
    <property type="match status" value="1"/>
</dbReference>
<dbReference type="Gene3D" id="3.30.565.10">
    <property type="entry name" value="Histidine kinase-like ATPase, C-terminal domain"/>
    <property type="match status" value="1"/>
</dbReference>
<feature type="transmembrane region" description="Helical" evidence="11">
    <location>
        <begin position="44"/>
        <end position="67"/>
    </location>
</feature>
<evidence type="ECO:0000313" key="14">
    <source>
        <dbReference type="EMBL" id="WRQ86145.1"/>
    </source>
</evidence>
<evidence type="ECO:0000313" key="15">
    <source>
        <dbReference type="Proteomes" id="UP000738431"/>
    </source>
</evidence>
<feature type="coiled-coil region" evidence="10">
    <location>
        <begin position="90"/>
        <end position="127"/>
    </location>
</feature>
<evidence type="ECO:0000256" key="1">
    <source>
        <dbReference type="ARBA" id="ARBA00000085"/>
    </source>
</evidence>
<dbReference type="PROSITE" id="PS50110">
    <property type="entry name" value="RESPONSE_REGULATORY"/>
    <property type="match status" value="1"/>
</dbReference>
<protein>
    <recommendedName>
        <fullName evidence="2">histidine kinase</fullName>
        <ecNumber evidence="2">2.7.13.3</ecNumber>
    </recommendedName>
</protein>
<keyword evidence="8" id="KW-0902">Two-component regulatory system</keyword>
<feature type="domain" description="Response regulatory" evidence="13">
    <location>
        <begin position="399"/>
        <end position="514"/>
    </location>
</feature>
<evidence type="ECO:0000256" key="2">
    <source>
        <dbReference type="ARBA" id="ARBA00012438"/>
    </source>
</evidence>
<dbReference type="InterPro" id="IPR036097">
    <property type="entry name" value="HisK_dim/P_sf"/>
</dbReference>
<dbReference type="PROSITE" id="PS50109">
    <property type="entry name" value="HIS_KIN"/>
    <property type="match status" value="1"/>
</dbReference>
<dbReference type="EC" id="2.7.13.3" evidence="2"/>
<evidence type="ECO:0000259" key="12">
    <source>
        <dbReference type="PROSITE" id="PS50109"/>
    </source>
</evidence>
<dbReference type="InterPro" id="IPR003661">
    <property type="entry name" value="HisK_dim/P_dom"/>
</dbReference>
<dbReference type="PRINTS" id="PR00344">
    <property type="entry name" value="BCTRLSENSOR"/>
</dbReference>
<evidence type="ECO:0000256" key="6">
    <source>
        <dbReference type="ARBA" id="ARBA00022777"/>
    </source>
</evidence>
<dbReference type="SUPFAM" id="SSF55874">
    <property type="entry name" value="ATPase domain of HSP90 chaperone/DNA topoisomerase II/histidine kinase"/>
    <property type="match status" value="1"/>
</dbReference>
<keyword evidence="6" id="KW-0418">Kinase</keyword>
<dbReference type="SMART" id="SM00387">
    <property type="entry name" value="HATPase_c"/>
    <property type="match status" value="1"/>
</dbReference>
<dbReference type="InterPro" id="IPR011006">
    <property type="entry name" value="CheY-like_superfamily"/>
</dbReference>